<dbReference type="EMBL" id="SFBL01000156">
    <property type="protein sequence ID" value="TRU23132.1"/>
    <property type="molecule type" value="Genomic_DNA"/>
</dbReference>
<organism evidence="2 3">
    <name type="scientific">Microcystis aeruginosa Ma_SC_T_19800800_S464</name>
    <dbReference type="NCBI Taxonomy" id="2486257"/>
    <lineage>
        <taxon>Bacteria</taxon>
        <taxon>Bacillati</taxon>
        <taxon>Cyanobacteriota</taxon>
        <taxon>Cyanophyceae</taxon>
        <taxon>Oscillatoriophycideae</taxon>
        <taxon>Chroococcales</taxon>
        <taxon>Microcystaceae</taxon>
        <taxon>Microcystis</taxon>
    </lineage>
</organism>
<feature type="region of interest" description="Disordered" evidence="1">
    <location>
        <begin position="94"/>
        <end position="116"/>
    </location>
</feature>
<proteinExistence type="predicted"/>
<gene>
    <name evidence="2" type="ORF">EWV81_16655</name>
</gene>
<evidence type="ECO:0000313" key="2">
    <source>
        <dbReference type="EMBL" id="TRU23132.1"/>
    </source>
</evidence>
<protein>
    <submittedName>
        <fullName evidence="2">Uncharacterized protein</fullName>
    </submittedName>
</protein>
<name>A0A552DLR9_MICAE</name>
<dbReference type="Proteomes" id="UP000319313">
    <property type="component" value="Unassembled WGS sequence"/>
</dbReference>
<evidence type="ECO:0000313" key="3">
    <source>
        <dbReference type="Proteomes" id="UP000319313"/>
    </source>
</evidence>
<evidence type="ECO:0000256" key="1">
    <source>
        <dbReference type="SAM" id="MobiDB-lite"/>
    </source>
</evidence>
<accession>A0A552DLR9</accession>
<comment type="caution">
    <text evidence="2">The sequence shown here is derived from an EMBL/GenBank/DDBJ whole genome shotgun (WGS) entry which is preliminary data.</text>
</comment>
<sequence length="116" mass="13109">MASKSIGVRIPDAINERFESYGRRHFPKGDGFDKTKTALDLICKGLQCSRDQENDVEQLVKQIVEQEMRTVIEEVTATVAGLNGEIETLKRLIDREDTEEDSGMSRSTLAPIFEDF</sequence>
<reference evidence="2 3" key="1">
    <citation type="submission" date="2019-01" db="EMBL/GenBank/DDBJ databases">
        <title>Coherence of Microcystis species and biogeography revealed through population genomics.</title>
        <authorList>
            <person name="Perez-Carrascal O.M."/>
            <person name="Terrat Y."/>
            <person name="Giani A."/>
            <person name="Fortin N."/>
            <person name="Tromas N."/>
            <person name="Shapiro B.J."/>
        </authorList>
    </citation>
    <scope>NUCLEOTIDE SEQUENCE [LARGE SCALE GENOMIC DNA]</scope>
    <source>
        <strain evidence="2">Ma_SC_T_19800800_S464</strain>
    </source>
</reference>
<dbReference type="AlphaFoldDB" id="A0A552DLR9"/>